<dbReference type="EMBL" id="UYWX01006225">
    <property type="protein sequence ID" value="VDM26242.1"/>
    <property type="molecule type" value="Genomic_DNA"/>
</dbReference>
<dbReference type="Proteomes" id="UP000274429">
    <property type="component" value="Unassembled WGS sequence"/>
</dbReference>
<sequence>MVFVILGLDTWKPSENFDLTAVRSGEEELNVFEMMMTPRVNELQRIIAGQALLQTGSHLSTNSPFIAATSAVVTWVSSTAMATENPREQIASVLCASLVSAYRYFAASTAAAAASSSPLQFDALTEDSAISLAPTCPNTPAPPQHSFRKNFFAK</sequence>
<accession>A0A0R3WWG6</accession>
<dbReference type="WBParaSite" id="TTAC_0000510601-mRNA-1">
    <property type="protein sequence ID" value="TTAC_0000510601-mRNA-1"/>
    <property type="gene ID" value="TTAC_0000510601"/>
</dbReference>
<organism evidence="3">
    <name type="scientific">Hydatigena taeniaeformis</name>
    <name type="common">Feline tapeworm</name>
    <name type="synonym">Taenia taeniaeformis</name>
    <dbReference type="NCBI Taxonomy" id="6205"/>
    <lineage>
        <taxon>Eukaryota</taxon>
        <taxon>Metazoa</taxon>
        <taxon>Spiralia</taxon>
        <taxon>Lophotrochozoa</taxon>
        <taxon>Platyhelminthes</taxon>
        <taxon>Cestoda</taxon>
        <taxon>Eucestoda</taxon>
        <taxon>Cyclophyllidea</taxon>
        <taxon>Taeniidae</taxon>
        <taxon>Hydatigera</taxon>
    </lineage>
</organism>
<evidence type="ECO:0000313" key="2">
    <source>
        <dbReference type="Proteomes" id="UP000274429"/>
    </source>
</evidence>
<keyword evidence="2" id="KW-1185">Reference proteome</keyword>
<reference evidence="1 2" key="2">
    <citation type="submission" date="2018-11" db="EMBL/GenBank/DDBJ databases">
        <authorList>
            <consortium name="Pathogen Informatics"/>
        </authorList>
    </citation>
    <scope>NUCLEOTIDE SEQUENCE [LARGE SCALE GENOMIC DNA]</scope>
</reference>
<dbReference type="OrthoDB" id="10513441at2759"/>
<evidence type="ECO:0000313" key="1">
    <source>
        <dbReference type="EMBL" id="VDM26242.1"/>
    </source>
</evidence>
<name>A0A0R3WWG6_HYDTA</name>
<protein>
    <submittedName>
        <fullName evidence="1 3">Uncharacterized protein</fullName>
    </submittedName>
</protein>
<proteinExistence type="predicted"/>
<evidence type="ECO:0000313" key="3">
    <source>
        <dbReference type="WBParaSite" id="TTAC_0000510601-mRNA-1"/>
    </source>
</evidence>
<dbReference type="STRING" id="6205.A0A0R3WWG6"/>
<reference evidence="3" key="1">
    <citation type="submission" date="2017-02" db="UniProtKB">
        <authorList>
            <consortium name="WormBaseParasite"/>
        </authorList>
    </citation>
    <scope>IDENTIFICATION</scope>
</reference>
<gene>
    <name evidence="1" type="ORF">TTAC_LOCUS5091</name>
</gene>
<dbReference type="AlphaFoldDB" id="A0A0R3WWG6"/>